<dbReference type="EMBL" id="LDAU01000110">
    <property type="protein sequence ID" value="KRX04780.1"/>
    <property type="molecule type" value="Genomic_DNA"/>
</dbReference>
<evidence type="ECO:0000313" key="6">
    <source>
        <dbReference type="EMBL" id="KRX04780.1"/>
    </source>
</evidence>
<evidence type="ECO:0000313" key="7">
    <source>
        <dbReference type="Proteomes" id="UP000054937"/>
    </source>
</evidence>
<name>A0A0V0QRG6_PSEPJ</name>
<proteinExistence type="predicted"/>
<feature type="coiled-coil region" evidence="2">
    <location>
        <begin position="77"/>
        <end position="125"/>
    </location>
</feature>
<keyword evidence="1" id="KW-0560">Oxidoreductase</keyword>
<dbReference type="InParanoid" id="A0A0V0QRG6"/>
<feature type="region of interest" description="Disordered" evidence="3">
    <location>
        <begin position="150"/>
        <end position="172"/>
    </location>
</feature>
<keyword evidence="7" id="KW-1185">Reference proteome</keyword>
<dbReference type="InterPro" id="IPR050369">
    <property type="entry name" value="RBOH/FRE"/>
</dbReference>
<evidence type="ECO:0008006" key="8">
    <source>
        <dbReference type="Google" id="ProtNLM"/>
    </source>
</evidence>
<dbReference type="Gene3D" id="3.40.50.80">
    <property type="entry name" value="Nucleotide-binding domain of ferredoxin-NADP reductase (FNR) module"/>
    <property type="match status" value="1"/>
</dbReference>
<dbReference type="GO" id="GO:0005886">
    <property type="term" value="C:plasma membrane"/>
    <property type="evidence" value="ECO:0007669"/>
    <property type="project" value="TreeGrafter"/>
</dbReference>
<evidence type="ECO:0000259" key="5">
    <source>
        <dbReference type="Pfam" id="PF08030"/>
    </source>
</evidence>
<evidence type="ECO:0000259" key="4">
    <source>
        <dbReference type="Pfam" id="PF08022"/>
    </source>
</evidence>
<dbReference type="PANTHER" id="PTHR11972:SF55">
    <property type="entry name" value="FERRIC REDUCTASE"/>
    <property type="match status" value="1"/>
</dbReference>
<feature type="compositionally biased region" description="Basic and acidic residues" evidence="3">
    <location>
        <begin position="463"/>
        <end position="482"/>
    </location>
</feature>
<feature type="domain" description="FAD-binding 8" evidence="4">
    <location>
        <begin position="406"/>
        <end position="496"/>
    </location>
</feature>
<dbReference type="InterPro" id="IPR013112">
    <property type="entry name" value="FAD-bd_8"/>
</dbReference>
<dbReference type="PANTHER" id="PTHR11972">
    <property type="entry name" value="NADPH OXIDASE"/>
    <property type="match status" value="1"/>
</dbReference>
<dbReference type="InterPro" id="IPR013121">
    <property type="entry name" value="Fe_red_NAD-bd_6"/>
</dbReference>
<reference evidence="6 7" key="1">
    <citation type="journal article" date="2015" name="Sci. Rep.">
        <title>Genome of the facultative scuticociliatosis pathogen Pseudocohnilembus persalinus provides insight into its virulence through horizontal gene transfer.</title>
        <authorList>
            <person name="Xiong J."/>
            <person name="Wang G."/>
            <person name="Cheng J."/>
            <person name="Tian M."/>
            <person name="Pan X."/>
            <person name="Warren A."/>
            <person name="Jiang C."/>
            <person name="Yuan D."/>
            <person name="Miao W."/>
        </authorList>
    </citation>
    <scope>NUCLEOTIDE SEQUENCE [LARGE SCALE GENOMIC DNA]</scope>
    <source>
        <strain evidence="6">36N120E</strain>
    </source>
</reference>
<organism evidence="6 7">
    <name type="scientific">Pseudocohnilembus persalinus</name>
    <name type="common">Ciliate</name>
    <dbReference type="NCBI Taxonomy" id="266149"/>
    <lineage>
        <taxon>Eukaryota</taxon>
        <taxon>Sar</taxon>
        <taxon>Alveolata</taxon>
        <taxon>Ciliophora</taxon>
        <taxon>Intramacronucleata</taxon>
        <taxon>Oligohymenophorea</taxon>
        <taxon>Scuticociliatia</taxon>
        <taxon>Philasterida</taxon>
        <taxon>Pseudocohnilembidae</taxon>
        <taxon>Pseudocohnilembus</taxon>
    </lineage>
</organism>
<protein>
    <recommendedName>
        <fullName evidence="8">Riboflavin synthase-like beta-barrel</fullName>
    </recommendedName>
</protein>
<feature type="compositionally biased region" description="Polar residues" evidence="3">
    <location>
        <begin position="453"/>
        <end position="462"/>
    </location>
</feature>
<dbReference type="CDD" id="cd06186">
    <property type="entry name" value="NOX_Duox_like_FAD_NADP"/>
    <property type="match status" value="1"/>
</dbReference>
<evidence type="ECO:0000256" key="1">
    <source>
        <dbReference type="ARBA" id="ARBA00023002"/>
    </source>
</evidence>
<dbReference type="Pfam" id="PF08022">
    <property type="entry name" value="FAD_binding_8"/>
    <property type="match status" value="1"/>
</dbReference>
<dbReference type="OrthoDB" id="167398at2759"/>
<dbReference type="InterPro" id="IPR039261">
    <property type="entry name" value="FNR_nucleotide-bd"/>
</dbReference>
<sequence>MSNNIPKQVYVGNKYQSQQNQQNQNIKTDKFSQGNKKQDEEQKQQFDNFDFDFTNDKLGEIKFGNYEKINPTDQKEMDEIEQSQNLLDKNIDEMRNQMDKREADLLKFESKITNLEKLFENINKKFNDPESFQFANKSIKKQDLIQKNKSTSNYNQDNNNNQYNDNDDDENNINYESLLEEKFKQIDLKMEEDELNEGNQSDDNKYEIQLPKSDFQADIQKYLAEYKQKHDNGELQNFEANNEKDSQEYISTQNQSEVDQKNEKNEEYEIIEQNDKIDNENIDISLNIQNINSNQQQQLIQNIDSEVNQISEDDRQKLKEKIEKEDQIKLQQMKLQMADEIFKNKKKQSNVHANECQFQEYESGGVEIPITQKLGHKWYRFRWLLVCNTGIQLQISPNQNMNSKDNWDQHPISIATAPNNDKIELYIKDSGDWGHKLLQIAQQKNPVHKQDSLNKNQDQIQNETKKKQQQRPKDIQDKDDNEKQIKIYLGGPYGNPGVDLESLNYKIFLIIAGGIGVTPMLSTVQGLMDQVQRGRPIKKIYFIWSNKDEQLVSSIVSSQIEQSDKIQKENKQNQYLQQKLDNLNVGQKKSQIKNVNTLANNIDNSQQNNSILNEEFYLSQLNQLPNNNVLQEKNLLQVKNKLKVGKPQFDKIFDDIKKMAIDQNQRYVAVLSCGPQKLMNKVYEQCKINSDNQVDFYYHSEEFEF</sequence>
<evidence type="ECO:0000256" key="2">
    <source>
        <dbReference type="SAM" id="Coils"/>
    </source>
</evidence>
<keyword evidence="2" id="KW-0175">Coiled coil</keyword>
<dbReference type="Proteomes" id="UP000054937">
    <property type="component" value="Unassembled WGS sequence"/>
</dbReference>
<feature type="compositionally biased region" description="Low complexity" evidence="3">
    <location>
        <begin position="153"/>
        <end position="164"/>
    </location>
</feature>
<dbReference type="SUPFAM" id="SSF52343">
    <property type="entry name" value="Ferredoxin reductase-like, C-terminal NADP-linked domain"/>
    <property type="match status" value="1"/>
</dbReference>
<feature type="region of interest" description="Disordered" evidence="3">
    <location>
        <begin position="444"/>
        <end position="482"/>
    </location>
</feature>
<dbReference type="Pfam" id="PF08030">
    <property type="entry name" value="NAD_binding_6"/>
    <property type="match status" value="1"/>
</dbReference>
<accession>A0A0V0QRG6</accession>
<feature type="domain" description="Ferric reductase NAD binding" evidence="5">
    <location>
        <begin position="506"/>
        <end position="686"/>
    </location>
</feature>
<dbReference type="AlphaFoldDB" id="A0A0V0QRG6"/>
<comment type="caution">
    <text evidence="6">The sequence shown here is derived from an EMBL/GenBank/DDBJ whole genome shotgun (WGS) entry which is preliminary data.</text>
</comment>
<evidence type="ECO:0000256" key="3">
    <source>
        <dbReference type="SAM" id="MobiDB-lite"/>
    </source>
</evidence>
<feature type="coiled-coil region" evidence="2">
    <location>
        <begin position="223"/>
        <end position="274"/>
    </location>
</feature>
<dbReference type="GO" id="GO:0016491">
    <property type="term" value="F:oxidoreductase activity"/>
    <property type="evidence" value="ECO:0007669"/>
    <property type="project" value="UniProtKB-KW"/>
</dbReference>
<gene>
    <name evidence="6" type="ORF">PPERSA_06414</name>
</gene>